<dbReference type="InterPro" id="IPR004875">
    <property type="entry name" value="DDE_SF_endonuclease_dom"/>
</dbReference>
<keyword evidence="5" id="KW-1185">Reference proteome</keyword>
<evidence type="ECO:0000259" key="3">
    <source>
        <dbReference type="PROSITE" id="PS51253"/>
    </source>
</evidence>
<evidence type="ECO:0000313" key="5">
    <source>
        <dbReference type="Proteomes" id="UP000663879"/>
    </source>
</evidence>
<dbReference type="PANTHER" id="PTHR19303:SF73">
    <property type="entry name" value="PROTEIN PDC2"/>
    <property type="match status" value="1"/>
</dbReference>
<protein>
    <recommendedName>
        <fullName evidence="3">HTH CENPB-type domain-containing protein</fullName>
    </recommendedName>
</protein>
<name>A0A814PTQ7_9BILA</name>
<feature type="compositionally biased region" description="Polar residues" evidence="2">
    <location>
        <begin position="565"/>
        <end position="576"/>
    </location>
</feature>
<gene>
    <name evidence="4" type="ORF">OXX778_LOCUS21613</name>
</gene>
<evidence type="ECO:0000313" key="4">
    <source>
        <dbReference type="EMBL" id="CAF1110790.1"/>
    </source>
</evidence>
<dbReference type="GO" id="GO:0003677">
    <property type="term" value="F:DNA binding"/>
    <property type="evidence" value="ECO:0007669"/>
    <property type="project" value="UniProtKB-KW"/>
</dbReference>
<dbReference type="InterPro" id="IPR050863">
    <property type="entry name" value="CenT-Element_Derived"/>
</dbReference>
<reference evidence="4" key="1">
    <citation type="submission" date="2021-02" db="EMBL/GenBank/DDBJ databases">
        <authorList>
            <person name="Nowell W R."/>
        </authorList>
    </citation>
    <scope>NUCLEOTIDE SEQUENCE</scope>
    <source>
        <strain evidence="4">Ploen Becks lab</strain>
    </source>
</reference>
<sequence length="586" mass="67520">MNSTPTTTVQNKCTRRRFTNYFKTKVVLFYRKQKELREITSAQNKENNPPNNQEKLSQGSKFEQVYGSICYIARVSGIDRRQIAYWIEHGDEILESTFKKTTFKVKSKTSTCICSPMELKLSDWILEKRESGNSISGFQIKARAIQIYNEFHPNENTETIINDGTSNQVNLTPHCPLPWTEFKASDGWLSKFCTRRGFVLRRVSSCGRELPKDCLNIIFKFYIDLTKTIQDHGFEKGQILNMDESCQYLDAPRAADGKKLPIYLIVPRVTELPNFHVPNNVVLTYRTDSIFNTETIISYIQRIVIPYKIAQNYDKILLIIDSARCHLTLQVESFCSENDIILIFVPPRLTNLLQPADVSWFASLKKGYRRVWNNWYLNDERVFTKQGNAKSPGYAKCIEWLSQLWVDFKSESIVKSFVDCGINTHRINGEKIEIDFNQLHGPLKEMLKKKVTINSYVDNETELEEANSMFTDNEADIFAEDGSTLVQATTTEHTVELNEDDLMSGEEQHIFENLESGELPQTQRQQLSIRETTNLLNLNQIKTPVVAQKGSNIENEVQLVEFQLTPPSASETQYTSNKRKTPENEP</sequence>
<dbReference type="GO" id="GO:0005634">
    <property type="term" value="C:nucleus"/>
    <property type="evidence" value="ECO:0007669"/>
    <property type="project" value="TreeGrafter"/>
</dbReference>
<dbReference type="SMART" id="SM00674">
    <property type="entry name" value="CENPB"/>
    <property type="match status" value="1"/>
</dbReference>
<dbReference type="Gene3D" id="1.10.10.60">
    <property type="entry name" value="Homeodomain-like"/>
    <property type="match status" value="1"/>
</dbReference>
<dbReference type="PANTHER" id="PTHR19303">
    <property type="entry name" value="TRANSPOSON"/>
    <property type="match status" value="1"/>
</dbReference>
<proteinExistence type="predicted"/>
<feature type="non-terminal residue" evidence="4">
    <location>
        <position position="1"/>
    </location>
</feature>
<dbReference type="EMBL" id="CAJNOC010008152">
    <property type="protein sequence ID" value="CAF1110790.1"/>
    <property type="molecule type" value="Genomic_DNA"/>
</dbReference>
<dbReference type="AlphaFoldDB" id="A0A814PTQ7"/>
<dbReference type="Pfam" id="PF03184">
    <property type="entry name" value="DDE_1"/>
    <property type="match status" value="1"/>
</dbReference>
<feature type="region of interest" description="Disordered" evidence="2">
    <location>
        <begin position="564"/>
        <end position="586"/>
    </location>
</feature>
<comment type="caution">
    <text evidence="4">The sequence shown here is derived from an EMBL/GenBank/DDBJ whole genome shotgun (WGS) entry which is preliminary data.</text>
</comment>
<feature type="compositionally biased region" description="Low complexity" evidence="2">
    <location>
        <begin position="43"/>
        <end position="55"/>
    </location>
</feature>
<evidence type="ECO:0000256" key="2">
    <source>
        <dbReference type="SAM" id="MobiDB-lite"/>
    </source>
</evidence>
<feature type="domain" description="HTH CENPB-type" evidence="3">
    <location>
        <begin position="105"/>
        <end position="202"/>
    </location>
</feature>
<evidence type="ECO:0000256" key="1">
    <source>
        <dbReference type="ARBA" id="ARBA00023125"/>
    </source>
</evidence>
<dbReference type="InterPro" id="IPR006600">
    <property type="entry name" value="HTH_CenpB_DNA-bd_dom"/>
</dbReference>
<accession>A0A814PTQ7</accession>
<keyword evidence="1" id="KW-0238">DNA-binding</keyword>
<dbReference type="OrthoDB" id="89669at2759"/>
<dbReference type="SUPFAM" id="SSF46689">
    <property type="entry name" value="Homeodomain-like"/>
    <property type="match status" value="1"/>
</dbReference>
<dbReference type="InterPro" id="IPR009057">
    <property type="entry name" value="Homeodomain-like_sf"/>
</dbReference>
<dbReference type="PROSITE" id="PS51253">
    <property type="entry name" value="HTH_CENPB"/>
    <property type="match status" value="1"/>
</dbReference>
<feature type="region of interest" description="Disordered" evidence="2">
    <location>
        <begin position="40"/>
        <end position="59"/>
    </location>
</feature>
<dbReference type="Proteomes" id="UP000663879">
    <property type="component" value="Unassembled WGS sequence"/>
</dbReference>
<organism evidence="4 5">
    <name type="scientific">Brachionus calyciflorus</name>
    <dbReference type="NCBI Taxonomy" id="104777"/>
    <lineage>
        <taxon>Eukaryota</taxon>
        <taxon>Metazoa</taxon>
        <taxon>Spiralia</taxon>
        <taxon>Gnathifera</taxon>
        <taxon>Rotifera</taxon>
        <taxon>Eurotatoria</taxon>
        <taxon>Monogononta</taxon>
        <taxon>Pseudotrocha</taxon>
        <taxon>Ploima</taxon>
        <taxon>Brachionidae</taxon>
        <taxon>Brachionus</taxon>
    </lineage>
</organism>